<evidence type="ECO:0000313" key="6">
    <source>
        <dbReference type="EMBL" id="VFT97633.1"/>
    </source>
</evidence>
<evidence type="ECO:0000256" key="3">
    <source>
        <dbReference type="SAM" id="SignalP"/>
    </source>
</evidence>
<feature type="domain" description="Thioredoxin" evidence="4">
    <location>
        <begin position="28"/>
        <end position="130"/>
    </location>
</feature>
<feature type="chain" id="PRO_5036355608" evidence="3">
    <location>
        <begin position="27"/>
        <end position="1081"/>
    </location>
</feature>
<feature type="compositionally biased region" description="Acidic residues" evidence="1">
    <location>
        <begin position="503"/>
        <end position="529"/>
    </location>
</feature>
<dbReference type="GO" id="GO:0015035">
    <property type="term" value="F:protein-disulfide reductase activity"/>
    <property type="evidence" value="ECO:0007669"/>
    <property type="project" value="TreeGrafter"/>
</dbReference>
<name>A0A485LGE1_9STRA</name>
<gene>
    <name evidence="6" type="primary">Aste57867_20957</name>
    <name evidence="5" type="ORF">As57867_020889</name>
    <name evidence="6" type="ORF">ASTE57867_20957</name>
</gene>
<keyword evidence="2" id="KW-0812">Transmembrane</keyword>
<dbReference type="InterPro" id="IPR036249">
    <property type="entry name" value="Thioredoxin-like_sf"/>
</dbReference>
<evidence type="ECO:0000256" key="2">
    <source>
        <dbReference type="SAM" id="Phobius"/>
    </source>
</evidence>
<reference evidence="6" key="1">
    <citation type="submission" date="2019-03" db="EMBL/GenBank/DDBJ databases">
        <authorList>
            <person name="Gaulin E."/>
            <person name="Dumas B."/>
        </authorList>
    </citation>
    <scope>NUCLEOTIDE SEQUENCE [LARGE SCALE GENOMIC DNA]</scope>
    <source>
        <strain evidence="6">CBS 568.67</strain>
    </source>
</reference>
<keyword evidence="3" id="KW-0732">Signal</keyword>
<evidence type="ECO:0000313" key="7">
    <source>
        <dbReference type="Proteomes" id="UP000332933"/>
    </source>
</evidence>
<dbReference type="PRINTS" id="PR00421">
    <property type="entry name" value="THIOREDOXIN"/>
</dbReference>
<dbReference type="PANTHER" id="PTHR45815">
    <property type="entry name" value="PROTEIN DISULFIDE-ISOMERASE A6"/>
    <property type="match status" value="1"/>
</dbReference>
<sequence length="1081" mass="119337">MGVPTTLMRRSIIQMTFLLWVCFAAAVVELTTETLEADTHAIDGDNGDWFIEFYDHSCAPCMDLTPVWENVAVALSGRVHVARVDTDANPDVAARFGVTGLASPTLLLLSQGSVYMRYQGERTEEKLTQFATSGFKTHAFVSVPPVDGNLPRDFHISTTSTPPVFTLTDSNFDELTDATNGNAGVWLVDFYAPWCKHCKTLAPIFERLAPQLDGEDIHVALVDADEHVALKSRFGVRRYPTILLFAQGQMYPYMGDRSDESLKAFAQGGYLHSSLGEAVPAHVAPLDPMLSQVVVLLPESFDEVTEIQTGDVGDWIIAFVSPECGSLCKELTPTWHRVSVALSETMHVGTMVLGQVERAAWGKRFGIVGFPTIVVFSDGMMYASYKGERTVDRLFEFATTGFTSQDSMVVPLVGATTPFPFHMKMANAPDDEDDDADDDDDDDDDGNEEDDEESNDDDDDDDDDDNQVCGSNSNNECSGPDDGIDEHEDDDNITEDTPLVRDDDVEDMDDESELDDDDDDDDDEDDDESAYGALDGIGDVVVLSEREFHVFIQSKANTGAWLVAFVDTSSDAWEVQFDTFDAVAQALTDVPHLTLAQLDIEIYPHFKTQLALATNKLSVILFVNGTMTPFTGEWTVAALENFVTHGYKAVEYYPLPEVDHVAVWENVPSGTVVSLSTADGLDRIKRSSKPWMVKFFADWCGHSRRLEPLWHGVAIELQGQVHVGEVDVVAHKALSKLFRLQGLPTILYIADGKMYKYKGKRTLAGLTEFARTEKRPDDALVLPEWHDDVMQTEPVKRSSSRVLPLTDFNFDDRTQVLPWLVVFYMPPLPDVVDEVAMRLKGQQIAVGRVNVDSDKCTAIVASLRPQELTFPALAVVANGSVYHFNDAWTLDAVKTFALGGYRQSRSTQVPDIPIGGRSLVTELSETAVTSWTTNNGTWLVAFQAPWCDECKQLRPVLDSVALNLRGKVQIAMADTSASLKVRFDIQSLPSMWLLSDGNSYFYKGPHTVEALSAFCRGGFKQEEASRLPLHHLATKIATVSRWADEDVVALLVVAVFSALVGLTLGLCLHSSSPRPAQVKTE</sequence>
<dbReference type="AlphaFoldDB" id="A0A485LGE1"/>
<dbReference type="Pfam" id="PF00085">
    <property type="entry name" value="Thioredoxin"/>
    <property type="match status" value="5"/>
</dbReference>
<keyword evidence="7" id="KW-1185">Reference proteome</keyword>
<accession>A0A485LGE1</accession>
<dbReference type="EMBL" id="CAADRA010006967">
    <property type="protein sequence ID" value="VFT97633.1"/>
    <property type="molecule type" value="Genomic_DNA"/>
</dbReference>
<feature type="compositionally biased region" description="Acidic residues" evidence="1">
    <location>
        <begin position="482"/>
        <end position="494"/>
    </location>
</feature>
<dbReference type="PROSITE" id="PS51352">
    <property type="entry name" value="THIOREDOXIN_2"/>
    <property type="match status" value="4"/>
</dbReference>
<protein>
    <submittedName>
        <fullName evidence="6">Aste57867_20957 protein</fullName>
    </submittedName>
</protein>
<evidence type="ECO:0000313" key="5">
    <source>
        <dbReference type="EMBL" id="KAF0687291.1"/>
    </source>
</evidence>
<dbReference type="GO" id="GO:0005788">
    <property type="term" value="C:endoplasmic reticulum lumen"/>
    <property type="evidence" value="ECO:0007669"/>
    <property type="project" value="TreeGrafter"/>
</dbReference>
<feature type="transmembrane region" description="Helical" evidence="2">
    <location>
        <begin position="1047"/>
        <end position="1068"/>
    </location>
</feature>
<dbReference type="PANTHER" id="PTHR45815:SF3">
    <property type="entry name" value="PROTEIN DISULFIDE-ISOMERASE A6"/>
    <property type="match status" value="1"/>
</dbReference>
<dbReference type="CDD" id="cd02961">
    <property type="entry name" value="PDI_a_family"/>
    <property type="match status" value="5"/>
</dbReference>
<evidence type="ECO:0000256" key="1">
    <source>
        <dbReference type="SAM" id="MobiDB-lite"/>
    </source>
</evidence>
<reference evidence="5" key="2">
    <citation type="submission" date="2019-06" db="EMBL/GenBank/DDBJ databases">
        <title>Genomics analysis of Aphanomyces spp. identifies a new class of oomycete effector associated with host adaptation.</title>
        <authorList>
            <person name="Gaulin E."/>
        </authorList>
    </citation>
    <scope>NUCLEOTIDE SEQUENCE</scope>
    <source>
        <strain evidence="5">CBS 578.67</strain>
    </source>
</reference>
<feature type="domain" description="Thioredoxin" evidence="4">
    <location>
        <begin position="273"/>
        <end position="403"/>
    </location>
</feature>
<dbReference type="InterPro" id="IPR013766">
    <property type="entry name" value="Thioredoxin_domain"/>
</dbReference>
<dbReference type="SUPFAM" id="SSF52833">
    <property type="entry name" value="Thioredoxin-like"/>
    <property type="match status" value="7"/>
</dbReference>
<feature type="compositionally biased region" description="Acidic residues" evidence="1">
    <location>
        <begin position="429"/>
        <end position="466"/>
    </location>
</feature>
<dbReference type="GO" id="GO:0034976">
    <property type="term" value="P:response to endoplasmic reticulum stress"/>
    <property type="evidence" value="ECO:0007669"/>
    <property type="project" value="TreeGrafter"/>
</dbReference>
<dbReference type="Gene3D" id="3.40.30.10">
    <property type="entry name" value="Glutaredoxin"/>
    <property type="match status" value="5"/>
</dbReference>
<feature type="region of interest" description="Disordered" evidence="1">
    <location>
        <begin position="421"/>
        <end position="533"/>
    </location>
</feature>
<feature type="signal peptide" evidence="3">
    <location>
        <begin position="1"/>
        <end position="26"/>
    </location>
</feature>
<keyword evidence="2" id="KW-0472">Membrane</keyword>
<feature type="domain" description="Thioredoxin" evidence="4">
    <location>
        <begin position="649"/>
        <end position="775"/>
    </location>
</feature>
<proteinExistence type="predicted"/>
<evidence type="ECO:0000259" key="4">
    <source>
        <dbReference type="PROSITE" id="PS51352"/>
    </source>
</evidence>
<keyword evidence="2" id="KW-1133">Transmembrane helix</keyword>
<dbReference type="EMBL" id="VJMH01006941">
    <property type="protein sequence ID" value="KAF0687291.1"/>
    <property type="molecule type" value="Genomic_DNA"/>
</dbReference>
<organism evidence="6 7">
    <name type="scientific">Aphanomyces stellatus</name>
    <dbReference type="NCBI Taxonomy" id="120398"/>
    <lineage>
        <taxon>Eukaryota</taxon>
        <taxon>Sar</taxon>
        <taxon>Stramenopiles</taxon>
        <taxon>Oomycota</taxon>
        <taxon>Saprolegniomycetes</taxon>
        <taxon>Saprolegniales</taxon>
        <taxon>Verrucalvaceae</taxon>
        <taxon>Aphanomyces</taxon>
    </lineage>
</organism>
<feature type="domain" description="Thioredoxin" evidence="4">
    <location>
        <begin position="131"/>
        <end position="271"/>
    </location>
</feature>
<feature type="compositionally biased region" description="Polar residues" evidence="1">
    <location>
        <begin position="468"/>
        <end position="477"/>
    </location>
</feature>
<dbReference type="OrthoDB" id="72053at2759"/>
<dbReference type="Proteomes" id="UP000332933">
    <property type="component" value="Unassembled WGS sequence"/>
</dbReference>